<dbReference type="SUPFAM" id="SSF53187">
    <property type="entry name" value="Zn-dependent exopeptidases"/>
    <property type="match status" value="1"/>
</dbReference>
<sequence>MTFDLVPGDPDSPVILHVPHASREIVSSDLVIGPGEIAEELDHLTDAWTDVIAARAFSVAARRPWMLINRLSRLVVDPERFPGDTEEMLASGMGPVYTHGHSGRRLRTDDPSRDATLLHDHFIPYASAMTTLVAGRLSSTGRAVILDVHSYSTVALAYELHRDGPRPPVCLGTDEFHTPGWLLDAARSAFDGTGLNSPFAGCYVPLDHWRRDPAVSALMIEIRRDQYMREPGGAILAGPDGTAGLDTLARALATLVDAVP</sequence>
<evidence type="ECO:0000313" key="2">
    <source>
        <dbReference type="Proteomes" id="UP000249341"/>
    </source>
</evidence>
<comment type="caution">
    <text evidence="1">The sequence shown here is derived from an EMBL/GenBank/DDBJ whole genome shotgun (WGS) entry which is preliminary data.</text>
</comment>
<name>A0A327Z0U7_9ACTN</name>
<evidence type="ECO:0000313" key="1">
    <source>
        <dbReference type="EMBL" id="RAK27920.1"/>
    </source>
</evidence>
<dbReference type="RefSeq" id="WP_111653554.1">
    <property type="nucleotide sequence ID" value="NZ_JACHWI010000012.1"/>
</dbReference>
<gene>
    <name evidence="1" type="ORF">B0I29_12116</name>
</gene>
<dbReference type="Proteomes" id="UP000249341">
    <property type="component" value="Unassembled WGS sequence"/>
</dbReference>
<reference evidence="1 2" key="1">
    <citation type="submission" date="2018-06" db="EMBL/GenBank/DDBJ databases">
        <title>Genomic Encyclopedia of Type Strains, Phase III (KMG-III): the genomes of soil and plant-associated and newly described type strains.</title>
        <authorList>
            <person name="Whitman W."/>
        </authorList>
    </citation>
    <scope>NUCLEOTIDE SEQUENCE [LARGE SCALE GENOMIC DNA]</scope>
    <source>
        <strain evidence="1 2">CGMCC 4.7090</strain>
    </source>
</reference>
<keyword evidence="2" id="KW-1185">Reference proteome</keyword>
<keyword evidence="1" id="KW-0378">Hydrolase</keyword>
<protein>
    <submittedName>
        <fullName evidence="1">N-formylglutamate amidohydrolase</fullName>
    </submittedName>
</protein>
<dbReference type="EMBL" id="QLMJ01000021">
    <property type="protein sequence ID" value="RAK27920.1"/>
    <property type="molecule type" value="Genomic_DNA"/>
</dbReference>
<proteinExistence type="predicted"/>
<dbReference type="Gene3D" id="3.40.630.40">
    <property type="entry name" value="Zn-dependent exopeptidases"/>
    <property type="match status" value="1"/>
</dbReference>
<dbReference type="OrthoDB" id="9802050at2"/>
<dbReference type="GO" id="GO:0016787">
    <property type="term" value="F:hydrolase activity"/>
    <property type="evidence" value="ECO:0007669"/>
    <property type="project" value="UniProtKB-KW"/>
</dbReference>
<organism evidence="1 2">
    <name type="scientific">Actinoplanes lutulentus</name>
    <dbReference type="NCBI Taxonomy" id="1287878"/>
    <lineage>
        <taxon>Bacteria</taxon>
        <taxon>Bacillati</taxon>
        <taxon>Actinomycetota</taxon>
        <taxon>Actinomycetes</taxon>
        <taxon>Micromonosporales</taxon>
        <taxon>Micromonosporaceae</taxon>
        <taxon>Actinoplanes</taxon>
    </lineage>
</organism>
<dbReference type="InterPro" id="IPR007709">
    <property type="entry name" value="N-FG_amidohydro"/>
</dbReference>
<accession>A0A327Z0U7</accession>
<dbReference type="AlphaFoldDB" id="A0A327Z0U7"/>
<dbReference type="Pfam" id="PF05013">
    <property type="entry name" value="FGase"/>
    <property type="match status" value="1"/>
</dbReference>